<dbReference type="SUPFAM" id="SSF82093">
    <property type="entry name" value="Heme chaperone CcmE"/>
    <property type="match status" value="1"/>
</dbReference>
<evidence type="ECO:0000256" key="7">
    <source>
        <dbReference type="ARBA" id="ARBA00022989"/>
    </source>
</evidence>
<dbReference type="PANTHER" id="PTHR34128:SF2">
    <property type="entry name" value="CYTOCHROME C-TYPE BIOGENESIS PROTEIN CCME HOMOLOG, MITOCHONDRIAL"/>
    <property type="match status" value="1"/>
</dbReference>
<sequence>MKFVSSRRLPLLLVFSAGIALTCLAVSGLGDGLVYYRTPSEIAQSHAALARRTRVGGVVVPGSVHREGSVLLFLLSDGTAVLRVAYQGERPPVFREGQGAVVEGITGPDGLFRSDRLMVKHSNEYRAEAATP</sequence>
<keyword evidence="11" id="KW-1185">Reference proteome</keyword>
<keyword evidence="2" id="KW-0349">Heme</keyword>
<reference evidence="10 11" key="1">
    <citation type="submission" date="2024-10" db="EMBL/GenBank/DDBJ databases">
        <title>The Natural Products Discovery Center: Release of the First 8490 Sequenced Strains for Exploring Actinobacteria Biosynthetic Diversity.</title>
        <authorList>
            <person name="Kalkreuter E."/>
            <person name="Kautsar S.A."/>
            <person name="Yang D."/>
            <person name="Bader C.D."/>
            <person name="Teijaro C.N."/>
            <person name="Fluegel L."/>
            <person name="Davis C.M."/>
            <person name="Simpson J.R."/>
            <person name="Lauterbach L."/>
            <person name="Steele A.D."/>
            <person name="Gui C."/>
            <person name="Meng S."/>
            <person name="Li G."/>
            <person name="Viehrig K."/>
            <person name="Ye F."/>
            <person name="Su P."/>
            <person name="Kiefer A.F."/>
            <person name="Nichols A."/>
            <person name="Cepeda A.J."/>
            <person name="Yan W."/>
            <person name="Fan B."/>
            <person name="Jiang Y."/>
            <person name="Adhikari A."/>
            <person name="Zheng C.-J."/>
            <person name="Schuster L."/>
            <person name="Cowan T.M."/>
            <person name="Smanski M.J."/>
            <person name="Chevrette M.G."/>
            <person name="De Carvalho L.P.S."/>
            <person name="Shen B."/>
        </authorList>
    </citation>
    <scope>NUCLEOTIDE SEQUENCE [LARGE SCALE GENOMIC DNA]</scope>
    <source>
        <strain evidence="10 11">NPDC001281</strain>
    </source>
</reference>
<evidence type="ECO:0000313" key="10">
    <source>
        <dbReference type="EMBL" id="MFF4777178.1"/>
    </source>
</evidence>
<keyword evidence="9" id="KW-0472">Membrane</keyword>
<evidence type="ECO:0000256" key="8">
    <source>
        <dbReference type="ARBA" id="ARBA00023004"/>
    </source>
</evidence>
<organism evidence="10 11">
    <name type="scientific">Microtetraspora fusca</name>
    <dbReference type="NCBI Taxonomy" id="1997"/>
    <lineage>
        <taxon>Bacteria</taxon>
        <taxon>Bacillati</taxon>
        <taxon>Actinomycetota</taxon>
        <taxon>Actinomycetes</taxon>
        <taxon>Streptosporangiales</taxon>
        <taxon>Streptosporangiaceae</taxon>
        <taxon>Microtetraspora</taxon>
    </lineage>
</organism>
<gene>
    <name evidence="10" type="ORF">ACFY05_30420</name>
</gene>
<dbReference type="EMBL" id="JBIAXI010000022">
    <property type="protein sequence ID" value="MFF4777178.1"/>
    <property type="molecule type" value="Genomic_DNA"/>
</dbReference>
<accession>A0ABW6VDS7</accession>
<dbReference type="InterPro" id="IPR036127">
    <property type="entry name" value="CcmE-like_sf"/>
</dbReference>
<comment type="caution">
    <text evidence="10">The sequence shown here is derived from an EMBL/GenBank/DDBJ whole genome shotgun (WGS) entry which is preliminary data.</text>
</comment>
<comment type="subcellular location">
    <subcellularLocation>
        <location evidence="1">Membrane</location>
    </subcellularLocation>
</comment>
<evidence type="ECO:0000256" key="4">
    <source>
        <dbReference type="ARBA" id="ARBA00022723"/>
    </source>
</evidence>
<protein>
    <submittedName>
        <fullName evidence="10">Cytochrome c maturation protein CcmE</fullName>
    </submittedName>
</protein>
<evidence type="ECO:0000256" key="5">
    <source>
        <dbReference type="ARBA" id="ARBA00022748"/>
    </source>
</evidence>
<evidence type="ECO:0000256" key="1">
    <source>
        <dbReference type="ARBA" id="ARBA00004370"/>
    </source>
</evidence>
<dbReference type="InterPro" id="IPR004329">
    <property type="entry name" value="CcmE"/>
</dbReference>
<evidence type="ECO:0000256" key="3">
    <source>
        <dbReference type="ARBA" id="ARBA00022692"/>
    </source>
</evidence>
<dbReference type="Pfam" id="PF03100">
    <property type="entry name" value="CcmE"/>
    <property type="match status" value="1"/>
</dbReference>
<evidence type="ECO:0000256" key="6">
    <source>
        <dbReference type="ARBA" id="ARBA00022968"/>
    </source>
</evidence>
<evidence type="ECO:0000256" key="2">
    <source>
        <dbReference type="ARBA" id="ARBA00022617"/>
    </source>
</evidence>
<dbReference type="RefSeq" id="WP_066943757.1">
    <property type="nucleotide sequence ID" value="NZ_BBYK01000054.1"/>
</dbReference>
<evidence type="ECO:0000256" key="9">
    <source>
        <dbReference type="ARBA" id="ARBA00023136"/>
    </source>
</evidence>
<keyword evidence="7" id="KW-1133">Transmembrane helix</keyword>
<keyword evidence="5" id="KW-0201">Cytochrome c-type biogenesis</keyword>
<keyword evidence="4" id="KW-0479">Metal-binding</keyword>
<keyword evidence="6" id="KW-0735">Signal-anchor</keyword>
<name>A0ABW6VDS7_MICFU</name>
<keyword evidence="8" id="KW-0408">Iron</keyword>
<dbReference type="Proteomes" id="UP001602119">
    <property type="component" value="Unassembled WGS sequence"/>
</dbReference>
<dbReference type="Gene3D" id="2.40.50.140">
    <property type="entry name" value="Nucleic acid-binding proteins"/>
    <property type="match status" value="1"/>
</dbReference>
<dbReference type="InterPro" id="IPR012340">
    <property type="entry name" value="NA-bd_OB-fold"/>
</dbReference>
<dbReference type="PANTHER" id="PTHR34128">
    <property type="entry name" value="CYTOCHROME C-TYPE BIOGENESIS PROTEIN CCME HOMOLOG, MITOCHONDRIAL"/>
    <property type="match status" value="1"/>
</dbReference>
<proteinExistence type="predicted"/>
<evidence type="ECO:0000313" key="11">
    <source>
        <dbReference type="Proteomes" id="UP001602119"/>
    </source>
</evidence>
<keyword evidence="3" id="KW-0812">Transmembrane</keyword>